<dbReference type="GO" id="GO:0015562">
    <property type="term" value="F:efflux transmembrane transporter activity"/>
    <property type="evidence" value="ECO:0007669"/>
    <property type="project" value="InterPro"/>
</dbReference>
<dbReference type="Pfam" id="PF02321">
    <property type="entry name" value="OEP"/>
    <property type="match status" value="1"/>
</dbReference>
<comment type="similarity">
    <text evidence="2">Belongs to the outer membrane factor (OMF) (TC 1.B.17) family.</text>
</comment>
<sequence length="413" mass="45815">MLRIFSLTGLVLATIVISASSSETTIHKVVSAALSHHPRAEIADAVISVAKGNRLSELSLASPTIALEFEGIPEGSALSDFEERRLSISQELDFPLHTIWKNAALNVSVDQARAQSVSLLLDLEMDVRLAYLNAWAAQERVKILNENAGHLEAYASKIERMEELGESTVLEAHSARVKAIIAKNDSEIAQRDLSVSLASLQNMTGIDLHGTLLISPLSSISNETDFEDSVSIDSNPDAKSLAAEIRSTSYENLIAVTGWLPELEIAYFLQNIPVEDDPNFWGIEVGISVPLWFWWGGRGEIRQTKARKRIAENELRAFEIEFASNWNQSVQNYRSAYLKVETYKEQVMPLAEVTSALAEKSYSIGEATYLEVLIAARDHLEIQLEYLESKVVLYEQIIQLDRLSGQSILSANK</sequence>
<evidence type="ECO:0000256" key="6">
    <source>
        <dbReference type="ARBA" id="ARBA00023136"/>
    </source>
</evidence>
<evidence type="ECO:0000256" key="4">
    <source>
        <dbReference type="ARBA" id="ARBA00022452"/>
    </source>
</evidence>
<keyword evidence="5" id="KW-0812">Transmembrane</keyword>
<comment type="caution">
    <text evidence="9">The sequence shown here is derived from an EMBL/GenBank/DDBJ whole genome shotgun (WGS) entry which is preliminary data.</text>
</comment>
<feature type="chain" id="PRO_5022132585" description="Transporter" evidence="8">
    <location>
        <begin position="22"/>
        <end position="413"/>
    </location>
</feature>
<dbReference type="AlphaFoldDB" id="A0A532V135"/>
<evidence type="ECO:0000256" key="2">
    <source>
        <dbReference type="ARBA" id="ARBA00007613"/>
    </source>
</evidence>
<name>A0A532V135_UNCL8</name>
<dbReference type="Proteomes" id="UP000319619">
    <property type="component" value="Unassembled WGS sequence"/>
</dbReference>
<keyword evidence="8" id="KW-0732">Signal</keyword>
<dbReference type="InterPro" id="IPR051906">
    <property type="entry name" value="TolC-like"/>
</dbReference>
<evidence type="ECO:0000256" key="5">
    <source>
        <dbReference type="ARBA" id="ARBA00022692"/>
    </source>
</evidence>
<dbReference type="GO" id="GO:1990281">
    <property type="term" value="C:efflux pump complex"/>
    <property type="evidence" value="ECO:0007669"/>
    <property type="project" value="TreeGrafter"/>
</dbReference>
<feature type="signal peptide" evidence="8">
    <location>
        <begin position="1"/>
        <end position="21"/>
    </location>
</feature>
<keyword evidence="3" id="KW-0813">Transport</keyword>
<evidence type="ECO:0000256" key="1">
    <source>
        <dbReference type="ARBA" id="ARBA00004442"/>
    </source>
</evidence>
<dbReference type="PANTHER" id="PTHR30026:SF20">
    <property type="entry name" value="OUTER MEMBRANE PROTEIN TOLC"/>
    <property type="match status" value="1"/>
</dbReference>
<accession>A0A532V135</accession>
<dbReference type="EMBL" id="NJBN01000004">
    <property type="protein sequence ID" value="TKJ40677.1"/>
    <property type="molecule type" value="Genomic_DNA"/>
</dbReference>
<keyword evidence="7" id="KW-0998">Cell outer membrane</keyword>
<organism evidence="9 10">
    <name type="scientific">candidate division LCP-89 bacterium B3_LCP</name>
    <dbReference type="NCBI Taxonomy" id="2012998"/>
    <lineage>
        <taxon>Bacteria</taxon>
        <taxon>Pseudomonadati</taxon>
        <taxon>Bacteria division LCP-89</taxon>
    </lineage>
</organism>
<dbReference type="Gene3D" id="1.20.1600.10">
    <property type="entry name" value="Outer membrane efflux proteins (OEP)"/>
    <property type="match status" value="1"/>
</dbReference>
<evidence type="ECO:0000256" key="8">
    <source>
        <dbReference type="SAM" id="SignalP"/>
    </source>
</evidence>
<comment type="subcellular location">
    <subcellularLocation>
        <location evidence="1">Cell outer membrane</location>
    </subcellularLocation>
</comment>
<evidence type="ECO:0000313" key="9">
    <source>
        <dbReference type="EMBL" id="TKJ40677.1"/>
    </source>
</evidence>
<reference evidence="9 10" key="1">
    <citation type="submission" date="2017-06" db="EMBL/GenBank/DDBJ databases">
        <title>Novel microbial phyla capable of carbon fixation and sulfur reduction in deep-sea sediments.</title>
        <authorList>
            <person name="Huang J."/>
            <person name="Baker B."/>
            <person name="Wang Y."/>
        </authorList>
    </citation>
    <scope>NUCLEOTIDE SEQUENCE [LARGE SCALE GENOMIC DNA]</scope>
    <source>
        <strain evidence="9">B3_LCP</strain>
    </source>
</reference>
<dbReference type="GO" id="GO:0015288">
    <property type="term" value="F:porin activity"/>
    <property type="evidence" value="ECO:0007669"/>
    <property type="project" value="TreeGrafter"/>
</dbReference>
<dbReference type="PANTHER" id="PTHR30026">
    <property type="entry name" value="OUTER MEMBRANE PROTEIN TOLC"/>
    <property type="match status" value="1"/>
</dbReference>
<gene>
    <name evidence="9" type="ORF">CEE37_06860</name>
</gene>
<evidence type="ECO:0000256" key="7">
    <source>
        <dbReference type="ARBA" id="ARBA00023237"/>
    </source>
</evidence>
<dbReference type="InterPro" id="IPR003423">
    <property type="entry name" value="OMP_efflux"/>
</dbReference>
<evidence type="ECO:0008006" key="11">
    <source>
        <dbReference type="Google" id="ProtNLM"/>
    </source>
</evidence>
<keyword evidence="4" id="KW-1134">Transmembrane beta strand</keyword>
<evidence type="ECO:0000256" key="3">
    <source>
        <dbReference type="ARBA" id="ARBA00022448"/>
    </source>
</evidence>
<dbReference type="GO" id="GO:0009279">
    <property type="term" value="C:cell outer membrane"/>
    <property type="evidence" value="ECO:0007669"/>
    <property type="project" value="UniProtKB-SubCell"/>
</dbReference>
<dbReference type="SUPFAM" id="SSF56954">
    <property type="entry name" value="Outer membrane efflux proteins (OEP)"/>
    <property type="match status" value="1"/>
</dbReference>
<keyword evidence="6" id="KW-0472">Membrane</keyword>
<evidence type="ECO:0000313" key="10">
    <source>
        <dbReference type="Proteomes" id="UP000319619"/>
    </source>
</evidence>
<proteinExistence type="inferred from homology"/>
<protein>
    <recommendedName>
        <fullName evidence="11">Transporter</fullName>
    </recommendedName>
</protein>